<dbReference type="Proteomes" id="UP000248840">
    <property type="component" value="Unassembled WGS sequence"/>
</dbReference>
<evidence type="ECO:0000313" key="1">
    <source>
        <dbReference type="EMBL" id="RAR72905.1"/>
    </source>
</evidence>
<protein>
    <submittedName>
        <fullName evidence="1">Uncharacterized protein</fullName>
    </submittedName>
</protein>
<evidence type="ECO:0000313" key="2">
    <source>
        <dbReference type="Proteomes" id="UP000248840"/>
    </source>
</evidence>
<organism evidence="1 2">
    <name type="scientific">Flavobacterium aciduliphilum</name>
    <dbReference type="NCBI Taxonomy" id="1101402"/>
    <lineage>
        <taxon>Bacteria</taxon>
        <taxon>Pseudomonadati</taxon>
        <taxon>Bacteroidota</taxon>
        <taxon>Flavobacteriia</taxon>
        <taxon>Flavobacteriales</taxon>
        <taxon>Flavobacteriaceae</taxon>
        <taxon>Flavobacterium</taxon>
    </lineage>
</organism>
<gene>
    <name evidence="1" type="ORF">CLV55_104166</name>
</gene>
<reference evidence="1 2" key="1">
    <citation type="submission" date="2018-06" db="EMBL/GenBank/DDBJ databases">
        <title>Genomic Encyclopedia of Archaeal and Bacterial Type Strains, Phase II (KMG-II): from individual species to whole genera.</title>
        <authorList>
            <person name="Goeker M."/>
        </authorList>
    </citation>
    <scope>NUCLEOTIDE SEQUENCE [LARGE SCALE GENOMIC DNA]</scope>
    <source>
        <strain evidence="1 2">DSM 25663</strain>
    </source>
</reference>
<keyword evidence="2" id="KW-1185">Reference proteome</keyword>
<proteinExistence type="predicted"/>
<comment type="caution">
    <text evidence="1">The sequence shown here is derived from an EMBL/GenBank/DDBJ whole genome shotgun (WGS) entry which is preliminary data.</text>
</comment>
<sequence length="33" mass="3923">MVLNIGKSCIENIFSLITVLKFKYQIKLTHWKL</sequence>
<dbReference type="AlphaFoldDB" id="A0A328YJE5"/>
<dbReference type="EMBL" id="QLSZ01000004">
    <property type="protein sequence ID" value="RAR72905.1"/>
    <property type="molecule type" value="Genomic_DNA"/>
</dbReference>
<accession>A0A328YJE5</accession>
<name>A0A328YJE5_9FLAO</name>